<accession>A0ABU7FZI2</accession>
<gene>
    <name evidence="1" type="ORF">SNR37_001810</name>
</gene>
<proteinExistence type="predicted"/>
<reference evidence="2" key="1">
    <citation type="submission" date="2023-07" db="EMBL/GenBank/DDBJ databases">
        <title>Draft genome sequence of Agarivorans aestuarii strain ZMCS4, a CAZymes producing bacteria isolated from the marine brown algae Clodostephus spongiosus.</title>
        <authorList>
            <person name="Lorente B."/>
            <person name="Cabral C."/>
            <person name="Frias J."/>
            <person name="Faria J."/>
            <person name="Toubarro D."/>
        </authorList>
    </citation>
    <scope>NUCLEOTIDE SEQUENCE [LARGE SCALE GENOMIC DNA]</scope>
    <source>
        <strain evidence="2">ZMCS4</strain>
    </source>
</reference>
<dbReference type="Pfam" id="PF11042">
    <property type="entry name" value="DUF2750"/>
    <property type="match status" value="1"/>
</dbReference>
<sequence>MSDASNIAKADSHSRMQYLIKESKAQNQLWILIDDDGCVMLNSEDEDCVPVWPSKDTADAWATGDWEHCKAEAISLNKWRSRWTEGLTGDELYVAVFPNEQEEGVILSPYEFEDALGKGR</sequence>
<dbReference type="RefSeq" id="WP_329773853.1">
    <property type="nucleotide sequence ID" value="NZ_JAYDYW010000002.1"/>
</dbReference>
<protein>
    <submittedName>
        <fullName evidence="1">DUF2750 domain-containing protein</fullName>
    </submittedName>
</protein>
<evidence type="ECO:0000313" key="1">
    <source>
        <dbReference type="EMBL" id="MEE1672481.1"/>
    </source>
</evidence>
<name>A0ABU7FZI2_9ALTE</name>
<dbReference type="EMBL" id="JAYDYW010000002">
    <property type="protein sequence ID" value="MEE1672481.1"/>
    <property type="molecule type" value="Genomic_DNA"/>
</dbReference>
<dbReference type="Proteomes" id="UP001310248">
    <property type="component" value="Unassembled WGS sequence"/>
</dbReference>
<evidence type="ECO:0000313" key="2">
    <source>
        <dbReference type="Proteomes" id="UP001310248"/>
    </source>
</evidence>
<comment type="caution">
    <text evidence="1">The sequence shown here is derived from an EMBL/GenBank/DDBJ whole genome shotgun (WGS) entry which is preliminary data.</text>
</comment>
<dbReference type="InterPro" id="IPR021284">
    <property type="entry name" value="DUF2750"/>
</dbReference>
<organism evidence="1 2">
    <name type="scientific">Agarivorans aestuarii</name>
    <dbReference type="NCBI Taxonomy" id="1563703"/>
    <lineage>
        <taxon>Bacteria</taxon>
        <taxon>Pseudomonadati</taxon>
        <taxon>Pseudomonadota</taxon>
        <taxon>Gammaproteobacteria</taxon>
        <taxon>Alteromonadales</taxon>
        <taxon>Alteromonadaceae</taxon>
        <taxon>Agarivorans</taxon>
    </lineage>
</organism>
<keyword evidence="2" id="KW-1185">Reference proteome</keyword>